<dbReference type="Proteomes" id="UP001366085">
    <property type="component" value="Unassembled WGS sequence"/>
</dbReference>
<dbReference type="PANTHER" id="PTHR34473">
    <property type="entry name" value="UPF0699 TRANSMEMBRANE PROTEIN YDBS"/>
    <property type="match status" value="1"/>
</dbReference>
<name>A0ABU8LPZ9_9MICO</name>
<protein>
    <submittedName>
        <fullName evidence="3">PH domain-containing protein</fullName>
    </submittedName>
</protein>
<dbReference type="InterPro" id="IPR005182">
    <property type="entry name" value="YdbS-like_PH"/>
</dbReference>
<reference evidence="3 4" key="1">
    <citation type="submission" date="2024-02" db="EMBL/GenBank/DDBJ databases">
        <authorList>
            <person name="Saticioglu I.B."/>
        </authorList>
    </citation>
    <scope>NUCLEOTIDE SEQUENCE [LARGE SCALE GENOMIC DNA]</scope>
    <source>
        <strain evidence="3 4">Mu-43</strain>
    </source>
</reference>
<keyword evidence="1" id="KW-1133">Transmembrane helix</keyword>
<dbReference type="EMBL" id="JBBDGN010000016">
    <property type="protein sequence ID" value="MEJ1092762.1"/>
    <property type="molecule type" value="Genomic_DNA"/>
</dbReference>
<keyword evidence="1" id="KW-0472">Membrane</keyword>
<sequence length="135" mass="14688">MAAVPVAALLTAAAVFVNIDWIVFIALWVLLPLCVLSAIVDIAVVNRLQYRAYRYTHDRSTIEVRHGIFMRSKTTISTVQILSVDIVRGPLLRSCGLAMVVFRTIGGTVKLGPVTPASADAVRAQVMRALEVTPQ</sequence>
<evidence type="ECO:0000259" key="2">
    <source>
        <dbReference type="Pfam" id="PF03703"/>
    </source>
</evidence>
<dbReference type="Pfam" id="PF03703">
    <property type="entry name" value="bPH_2"/>
    <property type="match status" value="1"/>
</dbReference>
<keyword evidence="1" id="KW-0812">Transmembrane</keyword>
<keyword evidence="4" id="KW-1185">Reference proteome</keyword>
<accession>A0ABU8LPZ9</accession>
<feature type="transmembrane region" description="Helical" evidence="1">
    <location>
        <begin position="24"/>
        <end position="45"/>
    </location>
</feature>
<gene>
    <name evidence="3" type="ORF">WDU93_13825</name>
</gene>
<evidence type="ECO:0000313" key="4">
    <source>
        <dbReference type="Proteomes" id="UP001366085"/>
    </source>
</evidence>
<organism evidence="3 4">
    <name type="scientific">Microbacterium istanbulense</name>
    <dbReference type="NCBI Taxonomy" id="3122049"/>
    <lineage>
        <taxon>Bacteria</taxon>
        <taxon>Bacillati</taxon>
        <taxon>Actinomycetota</taxon>
        <taxon>Actinomycetes</taxon>
        <taxon>Micrococcales</taxon>
        <taxon>Microbacteriaceae</taxon>
        <taxon>Microbacterium</taxon>
    </lineage>
</organism>
<dbReference type="PANTHER" id="PTHR34473:SF2">
    <property type="entry name" value="UPF0699 TRANSMEMBRANE PROTEIN YDBT"/>
    <property type="match status" value="1"/>
</dbReference>
<comment type="caution">
    <text evidence="3">The sequence shown here is derived from an EMBL/GenBank/DDBJ whole genome shotgun (WGS) entry which is preliminary data.</text>
</comment>
<evidence type="ECO:0000256" key="1">
    <source>
        <dbReference type="SAM" id="Phobius"/>
    </source>
</evidence>
<feature type="domain" description="YdbS-like PH" evidence="2">
    <location>
        <begin position="50"/>
        <end position="120"/>
    </location>
</feature>
<evidence type="ECO:0000313" key="3">
    <source>
        <dbReference type="EMBL" id="MEJ1092762.1"/>
    </source>
</evidence>
<proteinExistence type="predicted"/>
<dbReference type="RefSeq" id="WP_337321648.1">
    <property type="nucleotide sequence ID" value="NZ_JBBDGN010000016.1"/>
</dbReference>